<dbReference type="RefSeq" id="WP_048769163.1">
    <property type="nucleotide sequence ID" value="NZ_JVJW01000019.1"/>
</dbReference>
<organism evidence="1 2">
    <name type="scientific">Oligella urethralis</name>
    <dbReference type="NCBI Taxonomy" id="90245"/>
    <lineage>
        <taxon>Bacteria</taxon>
        <taxon>Pseudomonadati</taxon>
        <taxon>Pseudomonadota</taxon>
        <taxon>Betaproteobacteria</taxon>
        <taxon>Burkholderiales</taxon>
        <taxon>Alcaligenaceae</taxon>
        <taxon>Oligella</taxon>
    </lineage>
</organism>
<evidence type="ECO:0000313" key="1">
    <source>
        <dbReference type="EMBL" id="SPY08030.1"/>
    </source>
</evidence>
<dbReference type="EMBL" id="UATH01000001">
    <property type="protein sequence ID" value="SPY08030.1"/>
    <property type="molecule type" value="Genomic_DNA"/>
</dbReference>
<dbReference type="Proteomes" id="UP000250242">
    <property type="component" value="Unassembled WGS sequence"/>
</dbReference>
<protein>
    <submittedName>
        <fullName evidence="1">Uncharacterized protein</fullName>
    </submittedName>
</protein>
<accession>A0A2X1VHS6</accession>
<sequence length="163" mass="18152">MLTDYTTHEDIRAVLGVEEDEINNSTIELDVFITGLESDLHELNPTLDSTFKVIKSKQPEDVTPLERRVVNLTKAFATYSVAKQLANALPMFAPRIISDGKSSLTRFSGEPFKEVIEGIDSQYKLARSRLLAVLDELQSESKIISTRSILFVSSPSYDPVTGE</sequence>
<gene>
    <name evidence="1" type="ORF">NCTC11009_01247</name>
</gene>
<proteinExistence type="predicted"/>
<dbReference type="AlphaFoldDB" id="A0A2X1VHS6"/>
<name>A0A2X1VHS6_9BURK</name>
<reference evidence="1 2" key="1">
    <citation type="submission" date="2018-06" db="EMBL/GenBank/DDBJ databases">
        <authorList>
            <consortium name="Pathogen Informatics"/>
            <person name="Doyle S."/>
        </authorList>
    </citation>
    <scope>NUCLEOTIDE SEQUENCE [LARGE SCALE GENOMIC DNA]</scope>
    <source>
        <strain evidence="1 2">NCTC11009</strain>
    </source>
</reference>
<evidence type="ECO:0000313" key="2">
    <source>
        <dbReference type="Proteomes" id="UP000250242"/>
    </source>
</evidence>